<dbReference type="InterPro" id="IPR036291">
    <property type="entry name" value="NAD(P)-bd_dom_sf"/>
</dbReference>
<dbReference type="PANTHER" id="PTHR43490">
    <property type="entry name" value="(+)-NEOMENTHOL DEHYDROGENASE"/>
    <property type="match status" value="1"/>
</dbReference>
<evidence type="ECO:0000313" key="5">
    <source>
        <dbReference type="EMBL" id="TPN88939.1"/>
    </source>
</evidence>
<dbReference type="InterPro" id="IPR045313">
    <property type="entry name" value="CBR1-like"/>
</dbReference>
<evidence type="ECO:0000256" key="4">
    <source>
        <dbReference type="RuleBase" id="RU000363"/>
    </source>
</evidence>
<dbReference type="InterPro" id="IPR002347">
    <property type="entry name" value="SDR_fam"/>
</dbReference>
<dbReference type="RefSeq" id="WP_140588982.1">
    <property type="nucleotide sequence ID" value="NZ_VFWZ01000001.1"/>
</dbReference>
<dbReference type="PRINTS" id="PR00081">
    <property type="entry name" value="GDHRDH"/>
</dbReference>
<reference evidence="5 6" key="1">
    <citation type="submission" date="2019-06" db="EMBL/GenBank/DDBJ databases">
        <authorList>
            <person name="Meng X."/>
        </authorList>
    </citation>
    <scope>NUCLEOTIDE SEQUENCE [LARGE SCALE GENOMIC DNA]</scope>
    <source>
        <strain evidence="5 6">M625</strain>
    </source>
</reference>
<dbReference type="PROSITE" id="PS00061">
    <property type="entry name" value="ADH_SHORT"/>
    <property type="match status" value="1"/>
</dbReference>
<comment type="similarity">
    <text evidence="1 4">Belongs to the short-chain dehydrogenases/reductases (SDR) family.</text>
</comment>
<dbReference type="EMBL" id="VFWZ01000001">
    <property type="protein sequence ID" value="TPN88939.1"/>
    <property type="molecule type" value="Genomic_DNA"/>
</dbReference>
<keyword evidence="6" id="KW-1185">Reference proteome</keyword>
<keyword evidence="3" id="KW-0560">Oxidoreductase</keyword>
<dbReference type="AlphaFoldDB" id="A0A504JQ41"/>
<sequence>MNTNKKVVLITGANKGIGLETAKTFLDHEYTVIIGSRNIEKGKQTLVDLDNPNATFVQIDITSETSIKKAKDTIEKDFGKLDALINNAGVWLDFGMPMLEVSMNVIEDTFKVNTFGVIATIKYFLPLLKKSKEARIVNVSSGLASLTQNSDPDYEYYAYKSLAYSTSKTALNAITILFAYELKDTNIKVNSADPGYCATDLNGKTGPRTPKQGSKVIVNLATLPDNGPNGGFLDENGKIEW</sequence>
<accession>A0A504JQ41</accession>
<dbReference type="OrthoDB" id="5786478at2"/>
<protein>
    <submittedName>
        <fullName evidence="5">SDR family oxidoreductase</fullName>
    </submittedName>
</protein>
<evidence type="ECO:0000256" key="1">
    <source>
        <dbReference type="ARBA" id="ARBA00006484"/>
    </source>
</evidence>
<evidence type="ECO:0000256" key="3">
    <source>
        <dbReference type="ARBA" id="ARBA00023002"/>
    </source>
</evidence>
<dbReference type="PRINTS" id="PR00080">
    <property type="entry name" value="SDRFAMILY"/>
</dbReference>
<dbReference type="CDD" id="cd05324">
    <property type="entry name" value="carb_red_PTCR-like_SDR_c"/>
    <property type="match status" value="1"/>
</dbReference>
<evidence type="ECO:0000256" key="2">
    <source>
        <dbReference type="ARBA" id="ARBA00022857"/>
    </source>
</evidence>
<keyword evidence="2" id="KW-0521">NADP</keyword>
<dbReference type="Gene3D" id="3.40.50.720">
    <property type="entry name" value="NAD(P)-binding Rossmann-like Domain"/>
    <property type="match status" value="1"/>
</dbReference>
<dbReference type="Pfam" id="PF00106">
    <property type="entry name" value="adh_short"/>
    <property type="match status" value="1"/>
</dbReference>
<gene>
    <name evidence="5" type="ORF">FHK87_01605</name>
</gene>
<dbReference type="SUPFAM" id="SSF51735">
    <property type="entry name" value="NAD(P)-binding Rossmann-fold domains"/>
    <property type="match status" value="1"/>
</dbReference>
<dbReference type="GO" id="GO:0016616">
    <property type="term" value="F:oxidoreductase activity, acting on the CH-OH group of donors, NAD or NADP as acceptor"/>
    <property type="evidence" value="ECO:0007669"/>
    <property type="project" value="InterPro"/>
</dbReference>
<proteinExistence type="inferred from homology"/>
<dbReference type="PANTHER" id="PTHR43490:SF99">
    <property type="entry name" value="SHORT-CHAIN DEHYDROGENASE_REDUCTASE"/>
    <property type="match status" value="1"/>
</dbReference>
<dbReference type="Proteomes" id="UP000315540">
    <property type="component" value="Unassembled WGS sequence"/>
</dbReference>
<evidence type="ECO:0000313" key="6">
    <source>
        <dbReference type="Proteomes" id="UP000315540"/>
    </source>
</evidence>
<name>A0A504JQ41_9FLAO</name>
<comment type="caution">
    <text evidence="5">The sequence shown here is derived from an EMBL/GenBank/DDBJ whole genome shotgun (WGS) entry which is preliminary data.</text>
</comment>
<organism evidence="5 6">
    <name type="scientific">Aquimarina algicola</name>
    <dbReference type="NCBI Taxonomy" id="2589995"/>
    <lineage>
        <taxon>Bacteria</taxon>
        <taxon>Pseudomonadati</taxon>
        <taxon>Bacteroidota</taxon>
        <taxon>Flavobacteriia</taxon>
        <taxon>Flavobacteriales</taxon>
        <taxon>Flavobacteriaceae</taxon>
        <taxon>Aquimarina</taxon>
    </lineage>
</organism>
<dbReference type="InterPro" id="IPR020904">
    <property type="entry name" value="Sc_DH/Rdtase_CS"/>
</dbReference>